<reference evidence="3 4" key="1">
    <citation type="submission" date="2016-02" db="EMBL/GenBank/DDBJ databases">
        <title>Genome analysis of coral dinoflagellate symbionts highlights evolutionary adaptations to a symbiotic lifestyle.</title>
        <authorList>
            <person name="Aranda M."/>
            <person name="Li Y."/>
            <person name="Liew Y.J."/>
            <person name="Baumgarten S."/>
            <person name="Simakov O."/>
            <person name="Wilson M."/>
            <person name="Piel J."/>
            <person name="Ashoor H."/>
            <person name="Bougouffa S."/>
            <person name="Bajic V.B."/>
            <person name="Ryu T."/>
            <person name="Ravasi T."/>
            <person name="Bayer T."/>
            <person name="Micklem G."/>
            <person name="Kim H."/>
            <person name="Bhak J."/>
            <person name="Lajeunesse T.C."/>
            <person name="Voolstra C.R."/>
        </authorList>
    </citation>
    <scope>NUCLEOTIDE SEQUENCE [LARGE SCALE GENOMIC DNA]</scope>
    <source>
        <strain evidence="3 4">CCMP2467</strain>
    </source>
</reference>
<protein>
    <recommendedName>
        <fullName evidence="2">Transcription factor IIIC subunit Tfc1/Sfc1 triple barrel domain-containing protein</fullName>
    </recommendedName>
</protein>
<sequence>MPGWTRCLAPNPRAPAPPKPLRMDDVDDAGNGERARAEAIRLPSFSVVEVPGGAQDIEEAVAAVGGRPAVAEALKAKAKARLRLRLCRQYQYQAPLPLKRYRTSDLVLRLRKRDDGTWDRFVA</sequence>
<organism evidence="3 4">
    <name type="scientific">Symbiodinium microadriaticum</name>
    <name type="common">Dinoflagellate</name>
    <name type="synonym">Zooxanthella microadriatica</name>
    <dbReference type="NCBI Taxonomy" id="2951"/>
    <lineage>
        <taxon>Eukaryota</taxon>
        <taxon>Sar</taxon>
        <taxon>Alveolata</taxon>
        <taxon>Dinophyceae</taxon>
        <taxon>Suessiales</taxon>
        <taxon>Symbiodiniaceae</taxon>
        <taxon>Symbiodinium</taxon>
    </lineage>
</organism>
<accession>A0A1Q9CQ08</accession>
<evidence type="ECO:0000313" key="3">
    <source>
        <dbReference type="EMBL" id="OLP84985.1"/>
    </source>
</evidence>
<evidence type="ECO:0000259" key="2">
    <source>
        <dbReference type="Pfam" id="PF17682"/>
    </source>
</evidence>
<evidence type="ECO:0000256" key="1">
    <source>
        <dbReference type="SAM" id="MobiDB-lite"/>
    </source>
</evidence>
<evidence type="ECO:0000313" key="4">
    <source>
        <dbReference type="Proteomes" id="UP000186817"/>
    </source>
</evidence>
<name>A0A1Q9CQ08_SYMMI</name>
<feature type="domain" description="Transcription factor IIIC subunit Tfc1/Sfc1 triple barrel" evidence="2">
    <location>
        <begin position="47"/>
        <end position="115"/>
    </location>
</feature>
<gene>
    <name evidence="3" type="ORF">AK812_SmicGene34076</name>
</gene>
<dbReference type="InterPro" id="IPR042536">
    <property type="entry name" value="TFIIIC_tauA_Sfc1"/>
</dbReference>
<dbReference type="InterPro" id="IPR041499">
    <property type="entry name" value="Tfc1/Sfc1_N"/>
</dbReference>
<proteinExistence type="predicted"/>
<dbReference type="AlphaFoldDB" id="A0A1Q9CQ08"/>
<dbReference type="OrthoDB" id="5598268at2759"/>
<dbReference type="Pfam" id="PF17682">
    <property type="entry name" value="Tau95_N"/>
    <property type="match status" value="1"/>
</dbReference>
<keyword evidence="4" id="KW-1185">Reference proteome</keyword>
<dbReference type="Gene3D" id="3.30.200.160">
    <property type="entry name" value="TFIIIC, subcomplex tauA, subunit Sfc1, barrel domain"/>
    <property type="match status" value="1"/>
</dbReference>
<comment type="caution">
    <text evidence="3">The sequence shown here is derived from an EMBL/GenBank/DDBJ whole genome shotgun (WGS) entry which is preliminary data.</text>
</comment>
<feature type="region of interest" description="Disordered" evidence="1">
    <location>
        <begin position="1"/>
        <end position="32"/>
    </location>
</feature>
<dbReference type="EMBL" id="LSRX01001002">
    <property type="protein sequence ID" value="OLP84985.1"/>
    <property type="molecule type" value="Genomic_DNA"/>
</dbReference>
<dbReference type="Proteomes" id="UP000186817">
    <property type="component" value="Unassembled WGS sequence"/>
</dbReference>